<name>A0A2M6P109_9BACT</name>
<reference evidence="3" key="1">
    <citation type="submission" date="2017-09" db="EMBL/GenBank/DDBJ databases">
        <title>Depth-based differentiation of microbial function through sediment-hosted aquifers and enrichment of novel symbionts in the deep terrestrial subsurface.</title>
        <authorList>
            <person name="Probst A.J."/>
            <person name="Ladd B."/>
            <person name="Jarett J.K."/>
            <person name="Geller-Mcgrath D.E."/>
            <person name="Sieber C.M.K."/>
            <person name="Emerson J.B."/>
            <person name="Anantharaman K."/>
            <person name="Thomas B.C."/>
            <person name="Malmstrom R."/>
            <person name="Stieglmeier M."/>
            <person name="Klingl A."/>
            <person name="Woyke T."/>
            <person name="Ryan C.M."/>
            <person name="Banfield J.F."/>
        </authorList>
    </citation>
    <scope>NUCLEOTIDE SEQUENCE [LARGE SCALE GENOMIC DNA]</scope>
</reference>
<dbReference type="EMBL" id="PFBW01000120">
    <property type="protein sequence ID" value="PIR77391.1"/>
    <property type="molecule type" value="Genomic_DNA"/>
</dbReference>
<evidence type="ECO:0000313" key="2">
    <source>
        <dbReference type="EMBL" id="PIR77391.1"/>
    </source>
</evidence>
<evidence type="ECO:0008006" key="4">
    <source>
        <dbReference type="Google" id="ProtNLM"/>
    </source>
</evidence>
<sequence>MQRNKRKKIYIFLGMIFFLLCMGVIVWTYQFVKHITPEQILENTFIQKQIKIGNTEKGISKDIFAQVPTLLGFDTPKTYLFLFLNNTELRPGGGFIGSYAVVQFDRGNPHILKVEGTETLDGNTPEDWKPTPPAPLAKYLGVDRWYFRDSNWSPDFAKSSEKTLELYRAEGGLLADNIDVVVGVTPSVLEEVIGITGPLTIDGITFDKEHLVETLEYEVEFGYRERGIPQSKRKDIISKVMKEIFTKLVEQSVKSLDLAKYLPVITHLMDEKHIILYAQDAQLQTYLRNESWTGETPTQIEGDYLQWVDANLAALKTDHAMKRSLNYHLEKQEQGTYLASATMNYTHTGVFDWRTSRYLTYARVFVPPGARISSAIIKNGEKTTIINASQIDQGEELGKKWFSTYYALEPGQQGSLTFIYTLPSTIATIGENGPYTLLIQKQLGTTANGLTLNLLFDKNIVGAEPSEEQEEWGNTTYTVDTDLTVDRKFTIQF</sequence>
<accession>A0A2M6P109</accession>
<evidence type="ECO:0000256" key="1">
    <source>
        <dbReference type="SAM" id="Phobius"/>
    </source>
</evidence>
<proteinExistence type="predicted"/>
<gene>
    <name evidence="2" type="ORF">COU30_02725</name>
</gene>
<organism evidence="2 3">
    <name type="scientific">Candidatus Magasanikbacteria bacterium CG10_big_fil_rev_8_21_14_0_10_38_6</name>
    <dbReference type="NCBI Taxonomy" id="1974647"/>
    <lineage>
        <taxon>Bacteria</taxon>
        <taxon>Candidatus Magasanikiibacteriota</taxon>
    </lineage>
</organism>
<protein>
    <recommendedName>
        <fullName evidence="4">DUF4012 domain-containing protein</fullName>
    </recommendedName>
</protein>
<feature type="transmembrane region" description="Helical" evidence="1">
    <location>
        <begin position="9"/>
        <end position="29"/>
    </location>
</feature>
<dbReference type="Pfam" id="PF13196">
    <property type="entry name" value="DUF4012"/>
    <property type="match status" value="1"/>
</dbReference>
<keyword evidence="1" id="KW-0812">Transmembrane</keyword>
<evidence type="ECO:0000313" key="3">
    <source>
        <dbReference type="Proteomes" id="UP000228528"/>
    </source>
</evidence>
<keyword evidence="1" id="KW-0472">Membrane</keyword>
<keyword evidence="1" id="KW-1133">Transmembrane helix</keyword>
<dbReference type="AlphaFoldDB" id="A0A2M6P109"/>
<comment type="caution">
    <text evidence="2">The sequence shown here is derived from an EMBL/GenBank/DDBJ whole genome shotgun (WGS) entry which is preliminary data.</text>
</comment>
<dbReference type="Proteomes" id="UP000228528">
    <property type="component" value="Unassembled WGS sequence"/>
</dbReference>
<dbReference type="InterPro" id="IPR025101">
    <property type="entry name" value="DUF4012"/>
</dbReference>